<evidence type="ECO:0000313" key="2">
    <source>
        <dbReference type="EMBL" id="KAA0187056.1"/>
    </source>
</evidence>
<reference evidence="2" key="1">
    <citation type="submission" date="2019-05" db="EMBL/GenBank/DDBJ databases">
        <title>Annotation for the trematode Fasciolopsis buski.</title>
        <authorList>
            <person name="Choi Y.-J."/>
        </authorList>
    </citation>
    <scope>NUCLEOTIDE SEQUENCE</scope>
    <source>
        <strain evidence="2">HT</strain>
        <tissue evidence="2">Whole worm</tissue>
    </source>
</reference>
<evidence type="ECO:0000256" key="1">
    <source>
        <dbReference type="SAM" id="MobiDB-lite"/>
    </source>
</evidence>
<gene>
    <name evidence="2" type="ORF">FBUS_02507</name>
</gene>
<accession>A0A8E0RT52</accession>
<organism evidence="2 3">
    <name type="scientific">Fasciolopsis buskii</name>
    <dbReference type="NCBI Taxonomy" id="27845"/>
    <lineage>
        <taxon>Eukaryota</taxon>
        <taxon>Metazoa</taxon>
        <taxon>Spiralia</taxon>
        <taxon>Lophotrochozoa</taxon>
        <taxon>Platyhelminthes</taxon>
        <taxon>Trematoda</taxon>
        <taxon>Digenea</taxon>
        <taxon>Plagiorchiida</taxon>
        <taxon>Echinostomata</taxon>
        <taxon>Echinostomatoidea</taxon>
        <taxon>Fasciolidae</taxon>
        <taxon>Fasciolopsis</taxon>
    </lineage>
</organism>
<proteinExistence type="predicted"/>
<name>A0A8E0RT52_9TREM</name>
<dbReference type="Proteomes" id="UP000728185">
    <property type="component" value="Unassembled WGS sequence"/>
</dbReference>
<dbReference type="EMBL" id="LUCM01009391">
    <property type="protein sequence ID" value="KAA0187056.1"/>
    <property type="molecule type" value="Genomic_DNA"/>
</dbReference>
<keyword evidence="3" id="KW-1185">Reference proteome</keyword>
<dbReference type="AlphaFoldDB" id="A0A8E0RT52"/>
<feature type="region of interest" description="Disordered" evidence="1">
    <location>
        <begin position="57"/>
        <end position="76"/>
    </location>
</feature>
<comment type="caution">
    <text evidence="2">The sequence shown here is derived from an EMBL/GenBank/DDBJ whole genome shotgun (WGS) entry which is preliminary data.</text>
</comment>
<protein>
    <submittedName>
        <fullName evidence="2">Uncharacterized protein</fullName>
    </submittedName>
</protein>
<evidence type="ECO:0000313" key="3">
    <source>
        <dbReference type="Proteomes" id="UP000728185"/>
    </source>
</evidence>
<sequence length="117" mass="13092">MNCSLDLRLQVLTGLSVVAVTTSLASLVFRFEADLMFNKPSALNHWTTEMMNGHKSIWGNGQHQEQRKQQQQQLQPTVATGERSALEFTLVYTIWNTYLAALSLIYSPSSDASRGQS</sequence>